<keyword evidence="8" id="KW-0902">Two-component regulatory system</keyword>
<evidence type="ECO:0000313" key="12">
    <source>
        <dbReference type="Proteomes" id="UP000219621"/>
    </source>
</evidence>
<dbReference type="AlphaFoldDB" id="A0A286GNS7"/>
<evidence type="ECO:0000256" key="1">
    <source>
        <dbReference type="ARBA" id="ARBA00000085"/>
    </source>
</evidence>
<evidence type="ECO:0000256" key="8">
    <source>
        <dbReference type="ARBA" id="ARBA00023012"/>
    </source>
</evidence>
<dbReference type="EMBL" id="OCNJ01000006">
    <property type="protein sequence ID" value="SOD97180.1"/>
    <property type="molecule type" value="Genomic_DNA"/>
</dbReference>
<evidence type="ECO:0000256" key="9">
    <source>
        <dbReference type="SAM" id="SignalP"/>
    </source>
</evidence>
<dbReference type="SMART" id="SM00388">
    <property type="entry name" value="HisKA"/>
    <property type="match status" value="1"/>
</dbReference>
<proteinExistence type="predicted"/>
<dbReference type="InterPro" id="IPR006311">
    <property type="entry name" value="TAT_signal"/>
</dbReference>
<keyword evidence="5" id="KW-0547">Nucleotide-binding</keyword>
<evidence type="ECO:0000259" key="10">
    <source>
        <dbReference type="PROSITE" id="PS50109"/>
    </source>
</evidence>
<dbReference type="InterPro" id="IPR003594">
    <property type="entry name" value="HATPase_dom"/>
</dbReference>
<dbReference type="PROSITE" id="PS51318">
    <property type="entry name" value="TAT"/>
    <property type="match status" value="1"/>
</dbReference>
<dbReference type="InterPro" id="IPR036890">
    <property type="entry name" value="HATPase_C_sf"/>
</dbReference>
<dbReference type="Gene3D" id="3.30.565.10">
    <property type="entry name" value="Histidine kinase-like ATPase, C-terminal domain"/>
    <property type="match status" value="1"/>
</dbReference>
<dbReference type="CDD" id="cd00082">
    <property type="entry name" value="HisKA"/>
    <property type="match status" value="1"/>
</dbReference>
<dbReference type="InterPro" id="IPR005467">
    <property type="entry name" value="His_kinase_dom"/>
</dbReference>
<dbReference type="PRINTS" id="PR00344">
    <property type="entry name" value="BCTRLSENSOR"/>
</dbReference>
<dbReference type="Proteomes" id="UP000219621">
    <property type="component" value="Unassembled WGS sequence"/>
</dbReference>
<dbReference type="Pfam" id="PF02518">
    <property type="entry name" value="HATPase_c"/>
    <property type="match status" value="1"/>
</dbReference>
<gene>
    <name evidence="11" type="ORF">SAMN05421508_106304</name>
</gene>
<evidence type="ECO:0000256" key="5">
    <source>
        <dbReference type="ARBA" id="ARBA00022741"/>
    </source>
</evidence>
<dbReference type="InterPro" id="IPR003661">
    <property type="entry name" value="HisK_dim/P_dom"/>
</dbReference>
<feature type="domain" description="Histidine kinase" evidence="10">
    <location>
        <begin position="383"/>
        <end position="600"/>
    </location>
</feature>
<feature type="signal peptide" evidence="9">
    <location>
        <begin position="1"/>
        <end position="29"/>
    </location>
</feature>
<comment type="catalytic activity">
    <reaction evidence="1">
        <text>ATP + protein L-histidine = ADP + protein N-phospho-L-histidine.</text>
        <dbReference type="EC" id="2.7.13.3"/>
    </reaction>
</comment>
<dbReference type="Pfam" id="PF00512">
    <property type="entry name" value="HisKA"/>
    <property type="match status" value="1"/>
</dbReference>
<evidence type="ECO:0000313" key="11">
    <source>
        <dbReference type="EMBL" id="SOD97180.1"/>
    </source>
</evidence>
<evidence type="ECO:0000256" key="3">
    <source>
        <dbReference type="ARBA" id="ARBA00022553"/>
    </source>
</evidence>
<dbReference type="GO" id="GO:0000155">
    <property type="term" value="F:phosphorelay sensor kinase activity"/>
    <property type="evidence" value="ECO:0007669"/>
    <property type="project" value="InterPro"/>
</dbReference>
<sequence length="626" mass="67636">MPHIRRRPALAACLIAAALLSAAAAPAAAADIRIGALAFRGTEEAVHTWGPTVDALARALPEHNLVLVPLDLVAMGRAVAVGDVDFVLTNPGHYVELELAHTITRIATLETTDHGTPRAAVGSVIFTRADRADIQSLTDLRGMVFEAVAPTAFGGFQIAWRELRDAGVEPHDDFAELRFTGFPLDQIVYDVRDRRADAGTVRACLLEEMAAEGRIDLADFHILNPMPADGFPCLVSSRLYPDWAFAKLRHTDRALAKQVAMALLGLGMAGPLPAGAAQWTVPLSYQPVYDLYADLRIGPFAVEPSEVFAEMLRRHWEWPALAAALLLLAGLFHLRTERLVARRTAELHREMDERRKAQEEAQLRLAELAHVSRQSTMGELASGLAHEINQPLAAITNYANGCIRRLEVDAGNAEILEAIRQIVRQAQRAAGIIQNIRAFLRKGEESRRPLDVNTVLRDAAALLAAETRHARVAVALDLGDGLPPVLADRIQLEQVVVNLMRNAVEAMQAVPPDERRLTLRTAAEDGGTAVLVAVRDTGPGLPADARERVFEPFFTTKPNGMGLGLSISQSIVENHGGWLGIEEEPSGAGTVVAFSLPAWTEDRAADARILGGTQASGITPASPPAR</sequence>
<keyword evidence="3" id="KW-0597">Phosphoprotein</keyword>
<dbReference type="PANTHER" id="PTHR43065">
    <property type="entry name" value="SENSOR HISTIDINE KINASE"/>
    <property type="match status" value="1"/>
</dbReference>
<keyword evidence="6 11" id="KW-0418">Kinase</keyword>
<dbReference type="PROSITE" id="PS50109">
    <property type="entry name" value="HIS_KIN"/>
    <property type="match status" value="1"/>
</dbReference>
<reference evidence="12" key="1">
    <citation type="submission" date="2017-09" db="EMBL/GenBank/DDBJ databases">
        <authorList>
            <person name="Varghese N."/>
            <person name="Submissions S."/>
        </authorList>
    </citation>
    <scope>NUCLEOTIDE SEQUENCE [LARGE SCALE GENOMIC DNA]</scope>
    <source>
        <strain evidence="12">USBA 140</strain>
    </source>
</reference>
<protein>
    <recommendedName>
        <fullName evidence="2">histidine kinase</fullName>
        <ecNumber evidence="2">2.7.13.3</ecNumber>
    </recommendedName>
</protein>
<dbReference type="Gene3D" id="3.40.190.10">
    <property type="entry name" value="Periplasmic binding protein-like II"/>
    <property type="match status" value="1"/>
</dbReference>
<dbReference type="SUPFAM" id="SSF53850">
    <property type="entry name" value="Periplasmic binding protein-like II"/>
    <property type="match status" value="1"/>
</dbReference>
<dbReference type="OrthoDB" id="226486at2"/>
<dbReference type="SUPFAM" id="SSF55874">
    <property type="entry name" value="ATPase domain of HSP90 chaperone/DNA topoisomerase II/histidine kinase"/>
    <property type="match status" value="1"/>
</dbReference>
<evidence type="ECO:0000256" key="4">
    <source>
        <dbReference type="ARBA" id="ARBA00022679"/>
    </source>
</evidence>
<dbReference type="GO" id="GO:0005524">
    <property type="term" value="F:ATP binding"/>
    <property type="evidence" value="ECO:0007669"/>
    <property type="project" value="UniProtKB-KW"/>
</dbReference>
<dbReference type="PANTHER" id="PTHR43065:SF10">
    <property type="entry name" value="PEROXIDE STRESS-ACTIVATED HISTIDINE KINASE MAK3"/>
    <property type="match status" value="1"/>
</dbReference>
<accession>A0A286GNS7</accession>
<keyword evidence="7" id="KW-0067">ATP-binding</keyword>
<evidence type="ECO:0000256" key="2">
    <source>
        <dbReference type="ARBA" id="ARBA00012438"/>
    </source>
</evidence>
<evidence type="ECO:0000256" key="6">
    <source>
        <dbReference type="ARBA" id="ARBA00022777"/>
    </source>
</evidence>
<dbReference type="SMART" id="SM00387">
    <property type="entry name" value="HATPase_c"/>
    <property type="match status" value="1"/>
</dbReference>
<dbReference type="Pfam" id="PF12974">
    <property type="entry name" value="Phosphonate-bd"/>
    <property type="match status" value="1"/>
</dbReference>
<keyword evidence="12" id="KW-1185">Reference proteome</keyword>
<keyword evidence="9" id="KW-0732">Signal</keyword>
<dbReference type="SUPFAM" id="SSF47384">
    <property type="entry name" value="Homodimeric domain of signal transducing histidine kinase"/>
    <property type="match status" value="1"/>
</dbReference>
<name>A0A286GNS7_9PROT</name>
<organism evidence="11 12">
    <name type="scientific">Caenispirillum bisanense</name>
    <dbReference type="NCBI Taxonomy" id="414052"/>
    <lineage>
        <taxon>Bacteria</taxon>
        <taxon>Pseudomonadati</taxon>
        <taxon>Pseudomonadota</taxon>
        <taxon>Alphaproteobacteria</taxon>
        <taxon>Rhodospirillales</taxon>
        <taxon>Novispirillaceae</taxon>
        <taxon>Caenispirillum</taxon>
    </lineage>
</organism>
<dbReference type="InterPro" id="IPR036097">
    <property type="entry name" value="HisK_dim/P_sf"/>
</dbReference>
<dbReference type="EC" id="2.7.13.3" evidence="2"/>
<dbReference type="InterPro" id="IPR004358">
    <property type="entry name" value="Sig_transdc_His_kin-like_C"/>
</dbReference>
<evidence type="ECO:0000256" key="7">
    <source>
        <dbReference type="ARBA" id="ARBA00022840"/>
    </source>
</evidence>
<dbReference type="Gene3D" id="1.10.287.130">
    <property type="match status" value="1"/>
</dbReference>
<keyword evidence="4" id="KW-0808">Transferase</keyword>
<dbReference type="RefSeq" id="WP_097280053.1">
    <property type="nucleotide sequence ID" value="NZ_OCNJ01000006.1"/>
</dbReference>
<feature type="chain" id="PRO_5012380216" description="histidine kinase" evidence="9">
    <location>
        <begin position="30"/>
        <end position="626"/>
    </location>
</feature>